<dbReference type="EMBL" id="JACICC010000025">
    <property type="protein sequence ID" value="MBB3811562.1"/>
    <property type="molecule type" value="Genomic_DNA"/>
</dbReference>
<dbReference type="RefSeq" id="WP_279718411.1">
    <property type="nucleotide sequence ID" value="NZ_JACICC010000025.1"/>
</dbReference>
<keyword evidence="3" id="KW-1185">Reference proteome</keyword>
<dbReference type="AlphaFoldDB" id="A0A7W5Z8N0"/>
<dbReference type="Pfam" id="PF10074">
    <property type="entry name" value="RovC_DNA-bd"/>
    <property type="match status" value="1"/>
</dbReference>
<proteinExistence type="predicted"/>
<sequence length="160" mass="18483">MSLEGFHLTVEDLHEHQTGSRDDRHLHVEIRGERFDTSLSEAAYAGPLGALVFFDDDTPDRLATVARLWAAARGRRIPPDQRLTLQRRHRARQMLRVVDARADGATYRTIAQFIYPEYETDAASWVGSAIRETTIRLVRDGMKLVRGGYRAMLRRPRRRR</sequence>
<comment type="caution">
    <text evidence="2">The sequence shown here is derived from an EMBL/GenBank/DDBJ whole genome shotgun (WGS) entry which is preliminary data.</text>
</comment>
<accession>A0A7W5Z8N0</accession>
<reference evidence="2 3" key="1">
    <citation type="submission" date="2020-08" db="EMBL/GenBank/DDBJ databases">
        <title>Genomic Encyclopedia of Type Strains, Phase IV (KMG-IV): sequencing the most valuable type-strain genomes for metagenomic binning, comparative biology and taxonomic classification.</title>
        <authorList>
            <person name="Goeker M."/>
        </authorList>
    </citation>
    <scope>NUCLEOTIDE SEQUENCE [LARGE SCALE GENOMIC DNA]</scope>
    <source>
        <strain evidence="2 3">DSM 28760</strain>
    </source>
</reference>
<organism evidence="2 3">
    <name type="scientific">Pseudochelatococcus contaminans</name>
    <dbReference type="NCBI Taxonomy" id="1538103"/>
    <lineage>
        <taxon>Bacteria</taxon>
        <taxon>Pseudomonadati</taxon>
        <taxon>Pseudomonadota</taxon>
        <taxon>Alphaproteobacteria</taxon>
        <taxon>Hyphomicrobiales</taxon>
        <taxon>Chelatococcaceae</taxon>
        <taxon>Pseudochelatococcus</taxon>
    </lineage>
</organism>
<dbReference type="Proteomes" id="UP000537592">
    <property type="component" value="Unassembled WGS sequence"/>
</dbReference>
<evidence type="ECO:0000313" key="3">
    <source>
        <dbReference type="Proteomes" id="UP000537592"/>
    </source>
</evidence>
<evidence type="ECO:0000313" key="2">
    <source>
        <dbReference type="EMBL" id="MBB3811562.1"/>
    </source>
</evidence>
<evidence type="ECO:0000259" key="1">
    <source>
        <dbReference type="Pfam" id="PF10074"/>
    </source>
</evidence>
<protein>
    <recommendedName>
        <fullName evidence="1">T6SS Transcription factor RovC-like DNA binding domain-containing protein</fullName>
    </recommendedName>
</protein>
<gene>
    <name evidence="2" type="ORF">FHS81_003677</name>
</gene>
<dbReference type="InterPro" id="IPR018754">
    <property type="entry name" value="RovC-like_DNA-bd"/>
</dbReference>
<feature type="domain" description="T6SS Transcription factor RovC-like DNA binding" evidence="1">
    <location>
        <begin position="54"/>
        <end position="154"/>
    </location>
</feature>
<name>A0A7W5Z8N0_9HYPH</name>